<dbReference type="STRING" id="296587.C1E581"/>
<evidence type="ECO:0000259" key="3">
    <source>
        <dbReference type="PROSITE" id="PS50842"/>
    </source>
</evidence>
<feature type="compositionally biased region" description="Pro residues" evidence="1">
    <location>
        <begin position="93"/>
        <end position="111"/>
    </location>
</feature>
<reference evidence="4 5" key="1">
    <citation type="journal article" date="2009" name="Science">
        <title>Green evolution and dynamic adaptations revealed by genomes of the marine picoeukaryotes Micromonas.</title>
        <authorList>
            <person name="Worden A.Z."/>
            <person name="Lee J.H."/>
            <person name="Mock T."/>
            <person name="Rouze P."/>
            <person name="Simmons M.P."/>
            <person name="Aerts A.L."/>
            <person name="Allen A.E."/>
            <person name="Cuvelier M.L."/>
            <person name="Derelle E."/>
            <person name="Everett M.V."/>
            <person name="Foulon E."/>
            <person name="Grimwood J."/>
            <person name="Gundlach H."/>
            <person name="Henrissat B."/>
            <person name="Napoli C."/>
            <person name="McDonald S.M."/>
            <person name="Parker M.S."/>
            <person name="Rombauts S."/>
            <person name="Salamov A."/>
            <person name="Von Dassow P."/>
            <person name="Badger J.H."/>
            <person name="Coutinho P.M."/>
            <person name="Demir E."/>
            <person name="Dubchak I."/>
            <person name="Gentemann C."/>
            <person name="Eikrem W."/>
            <person name="Gready J.E."/>
            <person name="John U."/>
            <person name="Lanier W."/>
            <person name="Lindquist E.A."/>
            <person name="Lucas S."/>
            <person name="Mayer K.F."/>
            <person name="Moreau H."/>
            <person name="Not F."/>
            <person name="Otillar R."/>
            <person name="Panaud O."/>
            <person name="Pangilinan J."/>
            <person name="Paulsen I."/>
            <person name="Piegu B."/>
            <person name="Poliakov A."/>
            <person name="Robbens S."/>
            <person name="Schmutz J."/>
            <person name="Toulza E."/>
            <person name="Wyss T."/>
            <person name="Zelensky A."/>
            <person name="Zhou K."/>
            <person name="Armbrust E.V."/>
            <person name="Bhattacharya D."/>
            <person name="Goodenough U.W."/>
            <person name="Van de Peer Y."/>
            <person name="Grigoriev I.V."/>
        </authorList>
    </citation>
    <scope>NUCLEOTIDE SEQUENCE [LARGE SCALE GENOMIC DNA]</scope>
    <source>
        <strain evidence="5">RCC299 / NOUM17</strain>
    </source>
</reference>
<feature type="region of interest" description="Disordered" evidence="1">
    <location>
        <begin position="38"/>
        <end position="128"/>
    </location>
</feature>
<name>C1E581_MICCC</name>
<dbReference type="eggNOG" id="ENOG502SRQM">
    <property type="taxonomic scope" value="Eukaryota"/>
</dbReference>
<evidence type="ECO:0000256" key="1">
    <source>
        <dbReference type="SAM" id="MobiDB-lite"/>
    </source>
</evidence>
<dbReference type="RefSeq" id="XP_002501211.1">
    <property type="nucleotide sequence ID" value="XM_002501165.1"/>
</dbReference>
<evidence type="ECO:0000313" key="4">
    <source>
        <dbReference type="EMBL" id="ACO62469.1"/>
    </source>
</evidence>
<dbReference type="OMA" id="CATEPSH"/>
<feature type="signal peptide" evidence="2">
    <location>
        <begin position="1"/>
        <end position="20"/>
    </location>
</feature>
<dbReference type="InterPro" id="IPR036908">
    <property type="entry name" value="RlpA-like_sf"/>
</dbReference>
<gene>
    <name evidence="4" type="ORF">MICPUN_99833</name>
</gene>
<organism evidence="4 5">
    <name type="scientific">Micromonas commoda (strain RCC299 / NOUM17 / CCMP2709)</name>
    <name type="common">Picoplanktonic green alga</name>
    <dbReference type="NCBI Taxonomy" id="296587"/>
    <lineage>
        <taxon>Eukaryota</taxon>
        <taxon>Viridiplantae</taxon>
        <taxon>Chlorophyta</taxon>
        <taxon>Mamiellophyceae</taxon>
        <taxon>Mamiellales</taxon>
        <taxon>Mamiellaceae</taxon>
        <taxon>Micromonas</taxon>
    </lineage>
</organism>
<dbReference type="InParanoid" id="C1E581"/>
<dbReference type="KEGG" id="mis:MICPUN_99833"/>
<dbReference type="Proteomes" id="UP000002009">
    <property type="component" value="Chromosome 4"/>
</dbReference>
<proteinExistence type="predicted"/>
<dbReference type="SUPFAM" id="SSF50685">
    <property type="entry name" value="Barwin-like endoglucanases"/>
    <property type="match status" value="1"/>
</dbReference>
<dbReference type="EMBL" id="CP001325">
    <property type="protein sequence ID" value="ACO62469.1"/>
    <property type="molecule type" value="Genomic_DNA"/>
</dbReference>
<dbReference type="GeneID" id="8242497"/>
<dbReference type="PROSITE" id="PS50842">
    <property type="entry name" value="EXPANSIN_EG45"/>
    <property type="match status" value="1"/>
</dbReference>
<dbReference type="OrthoDB" id="5823761at2759"/>
<sequence length="570" mass="61678">MPRLWTCVALGAYLLARASAQVLDDVVTSADYYYDYDEVDEPPERARAPTPSPASPPATPPTPNPPSPPAGPHPPVVTPPEPPSSPATRTEPSSPPPPPETPTRPPRPSPTEPDQVLEYPPERLASVDDATYRPGDWLIGRSTYFDAPTAWKAKFEPHLFGDVHGNGCGSFTNKGPGLESNSNFTLPLDAVAAVADFDPRFYEGACGTCYELGCITGPILNVATRTNQTKLPLWRMADGRSFYDVDPNALDSFNRTVPGENVLIEPGTDAEWEYTRCWNESRTIYVTIVDVCPCQYSWGEQSICCGPVPHFDLSYWAHELLAHPLQGKMMLRFRPVHCDTKEPVDARKGASARMGVADFSSENGSNRLNMLNGGGESQRVFVKNASSSAQLAPRVVPVYRDEISPGWSFTAYRDQWATISKRGHGVGGSAALCVSVAPGGRMALRCTRCQDTGKPFAGAKAVVRLWVRSTCATEPSHEPPVYLGVSTMGVYDYALGATPAERACGNKTKVWDHVVSDWRDNCGWRISVPVSTLKGCSPDKASGANALFLELGRGAVGDAKVCMDDASIVT</sequence>
<evidence type="ECO:0000256" key="2">
    <source>
        <dbReference type="SAM" id="SignalP"/>
    </source>
</evidence>
<dbReference type="Gene3D" id="2.40.40.10">
    <property type="entry name" value="RlpA-like domain"/>
    <property type="match status" value="1"/>
</dbReference>
<accession>C1E581</accession>
<evidence type="ECO:0000313" key="5">
    <source>
        <dbReference type="Proteomes" id="UP000002009"/>
    </source>
</evidence>
<feature type="chain" id="PRO_5002908951" description="Expansin-like EG45 domain-containing protein" evidence="2">
    <location>
        <begin position="21"/>
        <end position="570"/>
    </location>
</feature>
<dbReference type="AlphaFoldDB" id="C1E581"/>
<feature type="domain" description="Expansin-like EG45" evidence="3">
    <location>
        <begin position="165"/>
        <end position="343"/>
    </location>
</feature>
<dbReference type="InterPro" id="IPR002963">
    <property type="entry name" value="Expansin"/>
</dbReference>
<dbReference type="InterPro" id="IPR007112">
    <property type="entry name" value="Expansin/allergen_DPBB_dom"/>
</dbReference>
<dbReference type="GO" id="GO:0009664">
    <property type="term" value="P:plant-type cell wall organization"/>
    <property type="evidence" value="ECO:0007669"/>
    <property type="project" value="InterPro"/>
</dbReference>
<protein>
    <recommendedName>
        <fullName evidence="3">Expansin-like EG45 domain-containing protein</fullName>
    </recommendedName>
</protein>
<feature type="compositionally biased region" description="Pro residues" evidence="1">
    <location>
        <begin position="50"/>
        <end position="85"/>
    </location>
</feature>
<dbReference type="PANTHER" id="PTHR31867">
    <property type="entry name" value="EXPANSIN-A15"/>
    <property type="match status" value="1"/>
</dbReference>
<keyword evidence="5" id="KW-1185">Reference proteome</keyword>
<keyword evidence="2" id="KW-0732">Signal</keyword>